<evidence type="ECO:0008006" key="4">
    <source>
        <dbReference type="Google" id="ProtNLM"/>
    </source>
</evidence>
<reference evidence="2 3" key="1">
    <citation type="submission" date="2016-10" db="EMBL/GenBank/DDBJ databases">
        <authorList>
            <person name="de Groot N.N."/>
        </authorList>
    </citation>
    <scope>NUCLEOTIDE SEQUENCE [LARGE SCALE GENOMIC DNA]</scope>
    <source>
        <strain evidence="2 3">DSM 23031</strain>
    </source>
</reference>
<evidence type="ECO:0000313" key="3">
    <source>
        <dbReference type="Proteomes" id="UP000198561"/>
    </source>
</evidence>
<evidence type="ECO:0000256" key="1">
    <source>
        <dbReference type="SAM" id="SignalP"/>
    </source>
</evidence>
<feature type="chain" id="PRO_5011502475" description="C1q domain-containing protein" evidence="1">
    <location>
        <begin position="18"/>
        <end position="364"/>
    </location>
</feature>
<evidence type="ECO:0000313" key="2">
    <source>
        <dbReference type="EMBL" id="SEH40484.1"/>
    </source>
</evidence>
<dbReference type="OrthoDB" id="5694214at2"/>
<sequence length="364" mass="38070">MKFLNLLGALCAVSAYAQSGSVGINTFTPDPSAILHIESFKGTPATATATISGGAITGITVTNGGSGYTTPPTVNFYAGGAVISGGSKAIATATISNGQVTSITINNGGSGYTTVPTVVISGGNKGMLFPSLTIPNLTSTTTPVASPADGLLAYNNVSTSKSMYFFNSTSSTWQSTIDADDTPKIAYLDFTGSLSALDNYAAGASAPLMVNRPSVSGVSNINGFKVVKNTSGSYCLILPQGNYLVEVNLNLNAPPANPSTQATPLSSSPYYLMGYFIDFYNDTYYNSIDSFVYGGINARKEQPVISKVNTNHLVSWSYYYSVPANADLNIMGALRLNLGRMQYSTFNDLVNVIPAGSYIKISKL</sequence>
<dbReference type="STRING" id="680127.SAMN05421593_3785"/>
<dbReference type="AlphaFoldDB" id="A0A1H6I1S6"/>
<accession>A0A1H6I1S6</accession>
<name>A0A1H6I1S6_CHRCI</name>
<dbReference type="EMBL" id="FNWQ01000005">
    <property type="protein sequence ID" value="SEH40484.1"/>
    <property type="molecule type" value="Genomic_DNA"/>
</dbReference>
<protein>
    <recommendedName>
        <fullName evidence="4">C1q domain-containing protein</fullName>
    </recommendedName>
</protein>
<organism evidence="2 3">
    <name type="scientific">Chryseobacterium culicis</name>
    <dbReference type="NCBI Taxonomy" id="680127"/>
    <lineage>
        <taxon>Bacteria</taxon>
        <taxon>Pseudomonadati</taxon>
        <taxon>Bacteroidota</taxon>
        <taxon>Flavobacteriia</taxon>
        <taxon>Flavobacteriales</taxon>
        <taxon>Weeksellaceae</taxon>
        <taxon>Chryseobacterium group</taxon>
        <taxon>Chryseobacterium</taxon>
    </lineage>
</organism>
<keyword evidence="1" id="KW-0732">Signal</keyword>
<proteinExistence type="predicted"/>
<dbReference type="RefSeq" id="WP_089694570.1">
    <property type="nucleotide sequence ID" value="NZ_FNWQ01000005.1"/>
</dbReference>
<feature type="signal peptide" evidence="1">
    <location>
        <begin position="1"/>
        <end position="17"/>
    </location>
</feature>
<dbReference type="Proteomes" id="UP000198561">
    <property type="component" value="Unassembled WGS sequence"/>
</dbReference>
<gene>
    <name evidence="2" type="ORF">SAMN05421593_3785</name>
</gene>